<feature type="domain" description="Barstar (barnase inhibitor)" evidence="3">
    <location>
        <begin position="304"/>
        <end position="369"/>
    </location>
</feature>
<dbReference type="Gene3D" id="3.30.370.10">
    <property type="entry name" value="Barstar-like"/>
    <property type="match status" value="1"/>
</dbReference>
<gene>
    <name evidence="4" type="ORF">ACI2L5_36915</name>
</gene>
<dbReference type="EMBL" id="JBJDQH010000014">
    <property type="protein sequence ID" value="MFK4270471.1"/>
    <property type="molecule type" value="Genomic_DNA"/>
</dbReference>
<proteinExistence type="inferred from homology"/>
<comment type="similarity">
    <text evidence="1">Belongs to the barstar family.</text>
</comment>
<dbReference type="SUPFAM" id="SSF52038">
    <property type="entry name" value="Barstar-related"/>
    <property type="match status" value="1"/>
</dbReference>
<evidence type="ECO:0000256" key="1">
    <source>
        <dbReference type="ARBA" id="ARBA00006845"/>
    </source>
</evidence>
<feature type="compositionally biased region" description="Basic and acidic residues" evidence="2">
    <location>
        <begin position="1"/>
        <end position="10"/>
    </location>
</feature>
<name>A0ABW8LX14_9ACTN</name>
<sequence length="400" mass="44039">MHRWPEEVGRADTPAFALADSDSDSADNSVWGVCADVSGLFVDPPVRSYQLLACAPAGPLREALYESGKAPYEPRPLGDLWLRPVGDERCPEDSERLDAWQLEDVRVIGHRPHPADPSLTDVFIEGADGYPDPPDDPYLAAGLLLHNGREHLGTCADFSDIVAPDAPDDEPPNPPLCLLGCAPGDRLRSALAAGTRRRLRLGEAQLLVLDRNGAEDTYRYVNAEIADWKPSPLGPGLLDIRLTQGLWDPPPPRARPMWQRWYDGPPTAPNQWAGYGTRDRWLQLQCVLERGIRQSGPAAPPGRVYELDGRHITDVPGLYLALGEAMRGPGRYFGWNADALHDCLGGGFGVATPCTLVWHDARIARRSLGRVLDSQGDPYSYFDLVLEVLRDGRVEVRLKD</sequence>
<feature type="region of interest" description="Disordered" evidence="2">
    <location>
        <begin position="1"/>
        <end position="26"/>
    </location>
</feature>
<reference evidence="4 5" key="1">
    <citation type="submission" date="2024-11" db="EMBL/GenBank/DDBJ databases">
        <title>The Natural Products Discovery Center: Release of the First 8490 Sequenced Strains for Exploring Actinobacteria Biosynthetic Diversity.</title>
        <authorList>
            <person name="Kalkreuter E."/>
            <person name="Kautsar S.A."/>
            <person name="Yang D."/>
            <person name="Bader C.D."/>
            <person name="Teijaro C.N."/>
            <person name="Fluegel L."/>
            <person name="Davis C.M."/>
            <person name="Simpson J.R."/>
            <person name="Lauterbach L."/>
            <person name="Steele A.D."/>
            <person name="Gui C."/>
            <person name="Meng S."/>
            <person name="Li G."/>
            <person name="Viehrig K."/>
            <person name="Ye F."/>
            <person name="Su P."/>
            <person name="Kiefer A.F."/>
            <person name="Nichols A."/>
            <person name="Cepeda A.J."/>
            <person name="Yan W."/>
            <person name="Fan B."/>
            <person name="Jiang Y."/>
            <person name="Adhikari A."/>
            <person name="Zheng C.-J."/>
            <person name="Schuster L."/>
            <person name="Cowan T.M."/>
            <person name="Smanski M.J."/>
            <person name="Chevrette M.G."/>
            <person name="De Carvalho L.P.S."/>
            <person name="Shen B."/>
        </authorList>
    </citation>
    <scope>NUCLEOTIDE SEQUENCE [LARGE SCALE GENOMIC DNA]</scope>
    <source>
        <strain evidence="4 5">NPDC020863</strain>
    </source>
</reference>
<organism evidence="4 5">
    <name type="scientific">Streptomyces milbemycinicus</name>
    <dbReference type="NCBI Taxonomy" id="476552"/>
    <lineage>
        <taxon>Bacteria</taxon>
        <taxon>Bacillati</taxon>
        <taxon>Actinomycetota</taxon>
        <taxon>Actinomycetes</taxon>
        <taxon>Kitasatosporales</taxon>
        <taxon>Streptomycetaceae</taxon>
        <taxon>Streptomyces</taxon>
    </lineage>
</organism>
<dbReference type="InterPro" id="IPR035905">
    <property type="entry name" value="Barstar-like_sf"/>
</dbReference>
<dbReference type="Pfam" id="PF01337">
    <property type="entry name" value="Barstar"/>
    <property type="match status" value="1"/>
</dbReference>
<keyword evidence="5" id="KW-1185">Reference proteome</keyword>
<evidence type="ECO:0000256" key="2">
    <source>
        <dbReference type="SAM" id="MobiDB-lite"/>
    </source>
</evidence>
<accession>A0ABW8LX14</accession>
<comment type="caution">
    <text evidence="4">The sequence shown here is derived from an EMBL/GenBank/DDBJ whole genome shotgun (WGS) entry which is preliminary data.</text>
</comment>
<evidence type="ECO:0000259" key="3">
    <source>
        <dbReference type="Pfam" id="PF01337"/>
    </source>
</evidence>
<evidence type="ECO:0000313" key="5">
    <source>
        <dbReference type="Proteomes" id="UP001620295"/>
    </source>
</evidence>
<dbReference type="Proteomes" id="UP001620295">
    <property type="component" value="Unassembled WGS sequence"/>
</dbReference>
<protein>
    <submittedName>
        <fullName evidence="4">Barstar family protein</fullName>
    </submittedName>
</protein>
<dbReference type="InterPro" id="IPR000468">
    <property type="entry name" value="Barstar"/>
</dbReference>
<evidence type="ECO:0000313" key="4">
    <source>
        <dbReference type="EMBL" id="MFK4270471.1"/>
    </source>
</evidence>
<dbReference type="RefSeq" id="WP_404748047.1">
    <property type="nucleotide sequence ID" value="NZ_JBJDQH010000014.1"/>
</dbReference>